<dbReference type="RefSeq" id="WP_136451261.1">
    <property type="nucleotide sequence ID" value="NZ_SSTI01000004.1"/>
</dbReference>
<comment type="caution">
    <text evidence="2">The sequence shown here is derived from an EMBL/GenBank/DDBJ whole genome shotgun (WGS) entry which is preliminary data.</text>
</comment>
<reference evidence="2 3" key="1">
    <citation type="submission" date="2019-04" db="EMBL/GenBank/DDBJ databases">
        <title>Microbes associate with the intestines of laboratory mice.</title>
        <authorList>
            <person name="Navarre W."/>
            <person name="Wong E."/>
            <person name="Huang K.C."/>
            <person name="Tropini C."/>
            <person name="Ng K."/>
            <person name="Yu B."/>
        </authorList>
    </citation>
    <scope>NUCLEOTIDE SEQUENCE [LARGE SCALE GENOMIC DNA]</scope>
    <source>
        <strain evidence="2 3">NM83_B4-11</strain>
    </source>
</reference>
<proteinExistence type="predicted"/>
<feature type="chain" id="PRO_5046092703" evidence="1">
    <location>
        <begin position="19"/>
        <end position="167"/>
    </location>
</feature>
<accession>A0ABY2QJC3</accession>
<feature type="signal peptide" evidence="1">
    <location>
        <begin position="1"/>
        <end position="18"/>
    </location>
</feature>
<dbReference type="EMBL" id="SSTI01000004">
    <property type="protein sequence ID" value="THG40650.1"/>
    <property type="molecule type" value="Genomic_DNA"/>
</dbReference>
<dbReference type="Proteomes" id="UP000308038">
    <property type="component" value="Unassembled WGS sequence"/>
</dbReference>
<sequence length="167" mass="16706">MIRASVAGLLLAASPAVAQGAPDDPSCANVRVAIPAELAAWSKQTPVAAGIKAGGGASVTPGQALLVALHPASLVTLAPVPKENGGHAGTLTLTVQEAGNYRVALGGRAWVDLVDNGSAVSSSAHGHGPKCTGIRKMVDYTLKPGRYTIQLSGSQADNMPLLVAKVG</sequence>
<keyword evidence="3" id="KW-1185">Reference proteome</keyword>
<evidence type="ECO:0000256" key="1">
    <source>
        <dbReference type="SAM" id="SignalP"/>
    </source>
</evidence>
<organism evidence="2 3">
    <name type="scientific">Sphingomonas olei</name>
    <dbReference type="NCBI Taxonomy" id="1886787"/>
    <lineage>
        <taxon>Bacteria</taxon>
        <taxon>Pseudomonadati</taxon>
        <taxon>Pseudomonadota</taxon>
        <taxon>Alphaproteobacteria</taxon>
        <taxon>Sphingomonadales</taxon>
        <taxon>Sphingomonadaceae</taxon>
        <taxon>Sphingomonas</taxon>
    </lineage>
</organism>
<evidence type="ECO:0000313" key="3">
    <source>
        <dbReference type="Proteomes" id="UP000308038"/>
    </source>
</evidence>
<protein>
    <submittedName>
        <fullName evidence="2">Homogentisate 1,2-dioxygenase</fullName>
    </submittedName>
</protein>
<evidence type="ECO:0000313" key="2">
    <source>
        <dbReference type="EMBL" id="THG40650.1"/>
    </source>
</evidence>
<name>A0ABY2QJC3_9SPHN</name>
<gene>
    <name evidence="2" type="ORF">E5988_07530</name>
</gene>
<keyword evidence="1" id="KW-0732">Signal</keyword>